<accession>A0A7X1ZF31</accession>
<proteinExistence type="predicted"/>
<evidence type="ECO:0000313" key="3">
    <source>
        <dbReference type="EMBL" id="MQX37408.1"/>
    </source>
</evidence>
<evidence type="ECO:0000259" key="2">
    <source>
        <dbReference type="Pfam" id="PF01557"/>
    </source>
</evidence>
<keyword evidence="4" id="KW-1185">Reference proteome</keyword>
<dbReference type="InterPro" id="IPR036663">
    <property type="entry name" value="Fumarylacetoacetase_C_sf"/>
</dbReference>
<dbReference type="OrthoDB" id="9780293at2"/>
<dbReference type="SUPFAM" id="SSF56529">
    <property type="entry name" value="FAH"/>
    <property type="match status" value="1"/>
</dbReference>
<evidence type="ECO:0000256" key="1">
    <source>
        <dbReference type="ARBA" id="ARBA00022723"/>
    </source>
</evidence>
<feature type="domain" description="Fumarylacetoacetase-like C-terminal" evidence="2">
    <location>
        <begin position="28"/>
        <end position="229"/>
    </location>
</feature>
<sequence>MSTFVIPPAPRTTLPVAGETGRFPVRRVFCVGRNYAEHAREMGVDPTSHPPIFFNKPADAVVPEGGDVPYPPATTELHHEVELVVALKSGGLAIPAARAVSCIFGYAAGIDLTRRDLQAKAKAAGEPWDMAKGFDLGAPVGVLAPAESLDGPPTSGVIRLTVNGRVRQQGDLSQMIWSVPDIIHHLSRFVELRAGDLIFTGTPSGVAACGPGDHLEATVAGLAPLSVRLVATRGA</sequence>
<reference evidence="3 4" key="1">
    <citation type="submission" date="2019-10" db="EMBL/GenBank/DDBJ databases">
        <title>Draft whole-genome sequence of the purple nonsulfur photosynthetic bacterium Roseospira navarrensis DSM 15114.</title>
        <authorList>
            <person name="Kyndt J.A."/>
            <person name="Meyer T.E."/>
        </authorList>
    </citation>
    <scope>NUCLEOTIDE SEQUENCE [LARGE SCALE GENOMIC DNA]</scope>
    <source>
        <strain evidence="3 4">DSM 15114</strain>
    </source>
</reference>
<dbReference type="GO" id="GO:0046872">
    <property type="term" value="F:metal ion binding"/>
    <property type="evidence" value="ECO:0007669"/>
    <property type="project" value="UniProtKB-KW"/>
</dbReference>
<dbReference type="Gene3D" id="3.90.850.10">
    <property type="entry name" value="Fumarylacetoacetase-like, C-terminal domain"/>
    <property type="match status" value="1"/>
</dbReference>
<protein>
    <submittedName>
        <fullName evidence="3">FAA hydrolase family protein</fullName>
    </submittedName>
</protein>
<dbReference type="Proteomes" id="UP000434582">
    <property type="component" value="Unassembled WGS sequence"/>
</dbReference>
<dbReference type="PANTHER" id="PTHR11820">
    <property type="entry name" value="ACYLPYRUVASE"/>
    <property type="match status" value="1"/>
</dbReference>
<keyword evidence="3" id="KW-0378">Hydrolase</keyword>
<dbReference type="EMBL" id="WIVE01000041">
    <property type="protein sequence ID" value="MQX37408.1"/>
    <property type="molecule type" value="Genomic_DNA"/>
</dbReference>
<dbReference type="RefSeq" id="WP_153344854.1">
    <property type="nucleotide sequence ID" value="NZ_WIVE01000041.1"/>
</dbReference>
<dbReference type="InterPro" id="IPR011234">
    <property type="entry name" value="Fumarylacetoacetase-like_C"/>
</dbReference>
<evidence type="ECO:0000313" key="4">
    <source>
        <dbReference type="Proteomes" id="UP000434582"/>
    </source>
</evidence>
<keyword evidence="1" id="KW-0479">Metal-binding</keyword>
<gene>
    <name evidence="3" type="ORF">GHC57_12855</name>
</gene>
<comment type="caution">
    <text evidence="3">The sequence shown here is derived from an EMBL/GenBank/DDBJ whole genome shotgun (WGS) entry which is preliminary data.</text>
</comment>
<dbReference type="PANTHER" id="PTHR11820:SF90">
    <property type="entry name" value="FLUTATHIONE S-TRANSFERASE"/>
    <property type="match status" value="1"/>
</dbReference>
<name>A0A7X1ZF31_9PROT</name>
<organism evidence="3 4">
    <name type="scientific">Roseospira navarrensis</name>
    <dbReference type="NCBI Taxonomy" id="140058"/>
    <lineage>
        <taxon>Bacteria</taxon>
        <taxon>Pseudomonadati</taxon>
        <taxon>Pseudomonadota</taxon>
        <taxon>Alphaproteobacteria</taxon>
        <taxon>Rhodospirillales</taxon>
        <taxon>Rhodospirillaceae</taxon>
        <taxon>Roseospira</taxon>
    </lineage>
</organism>
<dbReference type="GO" id="GO:0018773">
    <property type="term" value="F:acetylpyruvate hydrolase activity"/>
    <property type="evidence" value="ECO:0007669"/>
    <property type="project" value="TreeGrafter"/>
</dbReference>
<dbReference type="AlphaFoldDB" id="A0A7X1ZF31"/>
<dbReference type="Pfam" id="PF01557">
    <property type="entry name" value="FAA_hydrolase"/>
    <property type="match status" value="1"/>
</dbReference>